<gene>
    <name evidence="2" type="ORF">CPELLU_LOCUS14631</name>
</gene>
<keyword evidence="1" id="KW-0472">Membrane</keyword>
<keyword evidence="3" id="KW-1185">Reference proteome</keyword>
<dbReference type="OrthoDB" id="2417901at2759"/>
<reference evidence="2" key="1">
    <citation type="submission" date="2021-06" db="EMBL/GenBank/DDBJ databases">
        <authorList>
            <person name="Kallberg Y."/>
            <person name="Tangrot J."/>
            <person name="Rosling A."/>
        </authorList>
    </citation>
    <scope>NUCLEOTIDE SEQUENCE</scope>
    <source>
        <strain evidence="2">FL966</strain>
    </source>
</reference>
<dbReference type="Proteomes" id="UP000789759">
    <property type="component" value="Unassembled WGS sequence"/>
</dbReference>
<protein>
    <submittedName>
        <fullName evidence="2">2204_t:CDS:1</fullName>
    </submittedName>
</protein>
<dbReference type="EMBL" id="CAJVQA010017651">
    <property type="protein sequence ID" value="CAG8749845.1"/>
    <property type="molecule type" value="Genomic_DNA"/>
</dbReference>
<name>A0A9N9IU33_9GLOM</name>
<keyword evidence="1" id="KW-1133">Transmembrane helix</keyword>
<organism evidence="2 3">
    <name type="scientific">Cetraspora pellucida</name>
    <dbReference type="NCBI Taxonomy" id="1433469"/>
    <lineage>
        <taxon>Eukaryota</taxon>
        <taxon>Fungi</taxon>
        <taxon>Fungi incertae sedis</taxon>
        <taxon>Mucoromycota</taxon>
        <taxon>Glomeromycotina</taxon>
        <taxon>Glomeromycetes</taxon>
        <taxon>Diversisporales</taxon>
        <taxon>Gigasporaceae</taxon>
        <taxon>Cetraspora</taxon>
    </lineage>
</organism>
<feature type="non-terminal residue" evidence="2">
    <location>
        <position position="225"/>
    </location>
</feature>
<evidence type="ECO:0000313" key="3">
    <source>
        <dbReference type="Proteomes" id="UP000789759"/>
    </source>
</evidence>
<accession>A0A9N9IU33</accession>
<evidence type="ECO:0000256" key="1">
    <source>
        <dbReference type="SAM" id="Phobius"/>
    </source>
</evidence>
<dbReference type="AlphaFoldDB" id="A0A9N9IU33"/>
<comment type="caution">
    <text evidence="2">The sequence shown here is derived from an EMBL/GenBank/DDBJ whole genome shotgun (WGS) entry which is preliminary data.</text>
</comment>
<proteinExistence type="predicted"/>
<sequence>ANKTDKEQPFSQEQIKDNIMKLVRQMKPTLLLSVENKCKEFKESENKILFIVSEIFNTMKDVWNNSALNFEVAGAILERESIASADRKGDGQVGKRPDIMFMVKHLDAFFEIMYVECSRLVCTPQKKVNDDIKLWSECNDGMYYTRKTLHPDKDQFGIVGIQIAEDTLYLNVLIRDKLNIDRYYKIELAKILVQKSDETIVIKFVETLLILCNIIITNLSLLYHA</sequence>
<feature type="transmembrane region" description="Helical" evidence="1">
    <location>
        <begin position="200"/>
        <end position="223"/>
    </location>
</feature>
<keyword evidence="1" id="KW-0812">Transmembrane</keyword>
<evidence type="ECO:0000313" key="2">
    <source>
        <dbReference type="EMBL" id="CAG8749845.1"/>
    </source>
</evidence>